<proteinExistence type="inferred from homology"/>
<keyword evidence="2" id="KW-0813">Transport</keyword>
<evidence type="ECO:0000256" key="3">
    <source>
        <dbReference type="ARBA" id="ARBA00022741"/>
    </source>
</evidence>
<dbReference type="Proteomes" id="UP000696931">
    <property type="component" value="Unassembled WGS sequence"/>
</dbReference>
<dbReference type="PANTHER" id="PTHR43335">
    <property type="entry name" value="ABC TRANSPORTER, ATP-BINDING PROTEIN"/>
    <property type="match status" value="1"/>
</dbReference>
<keyword evidence="3" id="KW-0547">Nucleotide-binding</keyword>
<dbReference type="SMART" id="SM00382">
    <property type="entry name" value="AAA"/>
    <property type="match status" value="1"/>
</dbReference>
<comment type="similarity">
    <text evidence="1">Belongs to the ABC transporter superfamily.</text>
</comment>
<feature type="domain" description="ABC transporter" evidence="5">
    <location>
        <begin position="6"/>
        <end position="234"/>
    </location>
</feature>
<dbReference type="SUPFAM" id="SSF52540">
    <property type="entry name" value="P-loop containing nucleoside triphosphate hydrolases"/>
    <property type="match status" value="1"/>
</dbReference>
<evidence type="ECO:0000256" key="2">
    <source>
        <dbReference type="ARBA" id="ARBA00022448"/>
    </source>
</evidence>
<sequence length="307" mass="33524">MTNAAIETRSLRKRYGEKLAVEDLSLTVRRGEVFGFLGPNGAGKTTSLKMLLGLVEPTGGAGTLLGAPLGDRATRAKVGFLPEHFRFPEWTSARELLRFHGRLLELPDTIARERAERLLGTVDLLDAAHRPLRGYSKGMLQRTGLALALLGEPELVFLDEPTSGLDPLGRRLVRDLIRAERDKGTTVFLNSHLLGEVEATCDRVAFVKGGRVVRERALAAEGEGVEFEAVLRASGLDADARAGLERFGRVLHDEGDEVRLSLASESALPEIARWVVERGASLRHLSADHVSLEDEFLEVMGADHRPG</sequence>
<evidence type="ECO:0000259" key="5">
    <source>
        <dbReference type="PROSITE" id="PS50893"/>
    </source>
</evidence>
<dbReference type="InterPro" id="IPR003439">
    <property type="entry name" value="ABC_transporter-like_ATP-bd"/>
</dbReference>
<dbReference type="InterPro" id="IPR027417">
    <property type="entry name" value="P-loop_NTPase"/>
</dbReference>
<protein>
    <submittedName>
        <fullName evidence="6">ABC transporter ATP-binding protein</fullName>
    </submittedName>
</protein>
<evidence type="ECO:0000313" key="6">
    <source>
        <dbReference type="EMBL" id="MBI5169656.1"/>
    </source>
</evidence>
<dbReference type="PANTHER" id="PTHR43335:SF4">
    <property type="entry name" value="ABC TRANSPORTER, ATP-BINDING PROTEIN"/>
    <property type="match status" value="1"/>
</dbReference>
<keyword evidence="4 6" id="KW-0067">ATP-binding</keyword>
<gene>
    <name evidence="6" type="ORF">HZA61_09225</name>
</gene>
<dbReference type="InterPro" id="IPR003593">
    <property type="entry name" value="AAA+_ATPase"/>
</dbReference>
<dbReference type="AlphaFoldDB" id="A0A933SE26"/>
<reference evidence="6" key="1">
    <citation type="submission" date="2020-07" db="EMBL/GenBank/DDBJ databases">
        <title>Huge and variable diversity of episymbiotic CPR bacteria and DPANN archaea in groundwater ecosystems.</title>
        <authorList>
            <person name="He C.Y."/>
            <person name="Keren R."/>
            <person name="Whittaker M."/>
            <person name="Farag I.F."/>
            <person name="Doudna J."/>
            <person name="Cate J.H.D."/>
            <person name="Banfield J.F."/>
        </authorList>
    </citation>
    <scope>NUCLEOTIDE SEQUENCE</scope>
    <source>
        <strain evidence="6">NC_groundwater_1813_Pr3_B-0.1um_71_17</strain>
    </source>
</reference>
<name>A0A933SE26_UNCEI</name>
<dbReference type="CDD" id="cd03230">
    <property type="entry name" value="ABC_DR_subfamily_A"/>
    <property type="match status" value="1"/>
</dbReference>
<dbReference type="EMBL" id="JACRIW010000060">
    <property type="protein sequence ID" value="MBI5169656.1"/>
    <property type="molecule type" value="Genomic_DNA"/>
</dbReference>
<evidence type="ECO:0000256" key="1">
    <source>
        <dbReference type="ARBA" id="ARBA00005417"/>
    </source>
</evidence>
<evidence type="ECO:0000256" key="4">
    <source>
        <dbReference type="ARBA" id="ARBA00022840"/>
    </source>
</evidence>
<dbReference type="PROSITE" id="PS50893">
    <property type="entry name" value="ABC_TRANSPORTER_2"/>
    <property type="match status" value="1"/>
</dbReference>
<dbReference type="GO" id="GO:0016887">
    <property type="term" value="F:ATP hydrolysis activity"/>
    <property type="evidence" value="ECO:0007669"/>
    <property type="project" value="InterPro"/>
</dbReference>
<dbReference type="Gene3D" id="3.40.50.300">
    <property type="entry name" value="P-loop containing nucleotide triphosphate hydrolases"/>
    <property type="match status" value="1"/>
</dbReference>
<dbReference type="GO" id="GO:0005524">
    <property type="term" value="F:ATP binding"/>
    <property type="evidence" value="ECO:0007669"/>
    <property type="project" value="UniProtKB-KW"/>
</dbReference>
<organism evidence="6 7">
    <name type="scientific">Eiseniibacteriota bacterium</name>
    <dbReference type="NCBI Taxonomy" id="2212470"/>
    <lineage>
        <taxon>Bacteria</taxon>
        <taxon>Candidatus Eiseniibacteriota</taxon>
    </lineage>
</organism>
<evidence type="ECO:0000313" key="7">
    <source>
        <dbReference type="Proteomes" id="UP000696931"/>
    </source>
</evidence>
<comment type="caution">
    <text evidence="6">The sequence shown here is derived from an EMBL/GenBank/DDBJ whole genome shotgun (WGS) entry which is preliminary data.</text>
</comment>
<dbReference type="Pfam" id="PF00005">
    <property type="entry name" value="ABC_tran"/>
    <property type="match status" value="1"/>
</dbReference>
<accession>A0A933SE26</accession>